<dbReference type="PANTHER" id="PTHR30069">
    <property type="entry name" value="TONB-DEPENDENT OUTER MEMBRANE RECEPTOR"/>
    <property type="match status" value="1"/>
</dbReference>
<dbReference type="InterPro" id="IPR012910">
    <property type="entry name" value="Plug_dom"/>
</dbReference>
<dbReference type="EMBL" id="JBDKWZ010000009">
    <property type="protein sequence ID" value="MEN7549621.1"/>
    <property type="molecule type" value="Genomic_DNA"/>
</dbReference>
<keyword evidence="8" id="KW-0406">Ion transport</keyword>
<dbReference type="InterPro" id="IPR011662">
    <property type="entry name" value="Secretin/TonB_short_N"/>
</dbReference>
<dbReference type="GO" id="GO:0015344">
    <property type="term" value="F:siderophore uptake transmembrane transporter activity"/>
    <property type="evidence" value="ECO:0007669"/>
    <property type="project" value="TreeGrafter"/>
</dbReference>
<dbReference type="SUPFAM" id="SSF49464">
    <property type="entry name" value="Carboxypeptidase regulatory domain-like"/>
    <property type="match status" value="1"/>
</dbReference>
<evidence type="ECO:0000256" key="10">
    <source>
        <dbReference type="ARBA" id="ARBA00023136"/>
    </source>
</evidence>
<keyword evidence="5 12" id="KW-0812">Transmembrane</keyword>
<dbReference type="PROSITE" id="PS52016">
    <property type="entry name" value="TONB_DEPENDENT_REC_3"/>
    <property type="match status" value="1"/>
</dbReference>
<comment type="subcellular location">
    <subcellularLocation>
        <location evidence="1 12">Cell outer membrane</location>
        <topology evidence="1 12">Multi-pass membrane protein</topology>
    </subcellularLocation>
</comment>
<evidence type="ECO:0000256" key="3">
    <source>
        <dbReference type="ARBA" id="ARBA00022452"/>
    </source>
</evidence>
<keyword evidence="11 12" id="KW-0998">Cell outer membrane</keyword>
<dbReference type="InterPro" id="IPR023996">
    <property type="entry name" value="TonB-dep_OMP_SusC/RagA"/>
</dbReference>
<dbReference type="AlphaFoldDB" id="A0AAW9SFZ8"/>
<evidence type="ECO:0000256" key="2">
    <source>
        <dbReference type="ARBA" id="ARBA00022448"/>
    </source>
</evidence>
<keyword evidence="17" id="KW-1185">Reference proteome</keyword>
<dbReference type="InterPro" id="IPR039426">
    <property type="entry name" value="TonB-dep_rcpt-like"/>
</dbReference>
<evidence type="ECO:0000256" key="11">
    <source>
        <dbReference type="ARBA" id="ARBA00023237"/>
    </source>
</evidence>
<evidence type="ECO:0000256" key="13">
    <source>
        <dbReference type="RuleBase" id="RU003357"/>
    </source>
</evidence>
<evidence type="ECO:0000256" key="4">
    <source>
        <dbReference type="ARBA" id="ARBA00022496"/>
    </source>
</evidence>
<dbReference type="Gene3D" id="2.40.170.20">
    <property type="entry name" value="TonB-dependent receptor, beta-barrel domain"/>
    <property type="match status" value="1"/>
</dbReference>
<dbReference type="Pfam" id="PF07715">
    <property type="entry name" value="Plug"/>
    <property type="match status" value="1"/>
</dbReference>
<evidence type="ECO:0000259" key="15">
    <source>
        <dbReference type="SMART" id="SM00965"/>
    </source>
</evidence>
<keyword evidence="3 12" id="KW-1134">Transmembrane beta strand</keyword>
<dbReference type="FunFam" id="2.60.40.1120:FF:000003">
    <property type="entry name" value="Outer membrane protein Omp121"/>
    <property type="match status" value="1"/>
</dbReference>
<evidence type="ECO:0000256" key="5">
    <source>
        <dbReference type="ARBA" id="ARBA00022692"/>
    </source>
</evidence>
<keyword evidence="2 12" id="KW-0813">Transport</keyword>
<reference evidence="16 17" key="1">
    <citation type="submission" date="2024-04" db="EMBL/GenBank/DDBJ databases">
        <title>Novel genus in family Flammeovirgaceae.</title>
        <authorList>
            <person name="Nguyen T.H."/>
            <person name="Vuong T.Q."/>
            <person name="Le H."/>
            <person name="Kim S.-G."/>
        </authorList>
    </citation>
    <scope>NUCLEOTIDE SEQUENCE [LARGE SCALE GENOMIC DNA]</scope>
    <source>
        <strain evidence="16 17">JCM 23209</strain>
    </source>
</reference>
<dbReference type="Gene3D" id="2.60.40.1120">
    <property type="entry name" value="Carboxypeptidase-like, regulatory domain"/>
    <property type="match status" value="1"/>
</dbReference>
<dbReference type="GO" id="GO:0009279">
    <property type="term" value="C:cell outer membrane"/>
    <property type="evidence" value="ECO:0007669"/>
    <property type="project" value="UniProtKB-SubCell"/>
</dbReference>
<dbReference type="Pfam" id="PF13715">
    <property type="entry name" value="CarbopepD_reg_2"/>
    <property type="match status" value="1"/>
</dbReference>
<keyword evidence="4" id="KW-0410">Iron transport</keyword>
<dbReference type="NCBIfam" id="TIGR04056">
    <property type="entry name" value="OMP_RagA_SusC"/>
    <property type="match status" value="1"/>
</dbReference>
<feature type="signal peptide" evidence="14">
    <location>
        <begin position="1"/>
        <end position="23"/>
    </location>
</feature>
<dbReference type="GO" id="GO:0044718">
    <property type="term" value="P:siderophore transmembrane transport"/>
    <property type="evidence" value="ECO:0007669"/>
    <property type="project" value="TreeGrafter"/>
</dbReference>
<evidence type="ECO:0000256" key="1">
    <source>
        <dbReference type="ARBA" id="ARBA00004571"/>
    </source>
</evidence>
<dbReference type="InterPro" id="IPR036942">
    <property type="entry name" value="Beta-barrel_TonB_sf"/>
</dbReference>
<dbReference type="Proteomes" id="UP001403385">
    <property type="component" value="Unassembled WGS sequence"/>
</dbReference>
<feature type="chain" id="PRO_5043891947" evidence="14">
    <location>
        <begin position="24"/>
        <end position="1127"/>
    </location>
</feature>
<dbReference type="PANTHER" id="PTHR30069:SF53">
    <property type="entry name" value="COLICIN I RECEPTOR-RELATED"/>
    <property type="match status" value="1"/>
</dbReference>
<name>A0AAW9SFZ8_9BACT</name>
<gene>
    <name evidence="16" type="ORF">AAG747_16980</name>
</gene>
<organism evidence="16 17">
    <name type="scientific">Rapidithrix thailandica</name>
    <dbReference type="NCBI Taxonomy" id="413964"/>
    <lineage>
        <taxon>Bacteria</taxon>
        <taxon>Pseudomonadati</taxon>
        <taxon>Bacteroidota</taxon>
        <taxon>Cytophagia</taxon>
        <taxon>Cytophagales</taxon>
        <taxon>Flammeovirgaceae</taxon>
        <taxon>Rapidithrix</taxon>
    </lineage>
</organism>
<dbReference type="InterPro" id="IPR000531">
    <property type="entry name" value="Beta-barrel_TonB"/>
</dbReference>
<dbReference type="SMART" id="SM00965">
    <property type="entry name" value="STN"/>
    <property type="match status" value="1"/>
</dbReference>
<keyword evidence="10 12" id="KW-0472">Membrane</keyword>
<dbReference type="SUPFAM" id="SSF56935">
    <property type="entry name" value="Porins"/>
    <property type="match status" value="1"/>
</dbReference>
<evidence type="ECO:0000256" key="8">
    <source>
        <dbReference type="ARBA" id="ARBA00023065"/>
    </source>
</evidence>
<keyword evidence="16" id="KW-0675">Receptor</keyword>
<comment type="similarity">
    <text evidence="12 13">Belongs to the TonB-dependent receptor family.</text>
</comment>
<accession>A0AAW9SFZ8</accession>
<proteinExistence type="inferred from homology"/>
<feature type="domain" description="Secretin/TonB short N-terminal" evidence="15">
    <location>
        <begin position="57"/>
        <end position="109"/>
    </location>
</feature>
<dbReference type="Pfam" id="PF00593">
    <property type="entry name" value="TonB_dep_Rec_b-barrel"/>
    <property type="match status" value="1"/>
</dbReference>
<dbReference type="RefSeq" id="WP_346822400.1">
    <property type="nucleotide sequence ID" value="NZ_JBDKWZ010000009.1"/>
</dbReference>
<evidence type="ECO:0000256" key="9">
    <source>
        <dbReference type="ARBA" id="ARBA00023077"/>
    </source>
</evidence>
<evidence type="ECO:0000256" key="6">
    <source>
        <dbReference type="ARBA" id="ARBA00022729"/>
    </source>
</evidence>
<evidence type="ECO:0000256" key="12">
    <source>
        <dbReference type="PROSITE-ProRule" id="PRU01360"/>
    </source>
</evidence>
<dbReference type="InterPro" id="IPR008969">
    <property type="entry name" value="CarboxyPept-like_regulatory"/>
</dbReference>
<keyword evidence="7" id="KW-0408">Iron</keyword>
<evidence type="ECO:0000256" key="14">
    <source>
        <dbReference type="SAM" id="SignalP"/>
    </source>
</evidence>
<dbReference type="InterPro" id="IPR037066">
    <property type="entry name" value="Plug_dom_sf"/>
</dbReference>
<evidence type="ECO:0000313" key="16">
    <source>
        <dbReference type="EMBL" id="MEN7549621.1"/>
    </source>
</evidence>
<dbReference type="Gene3D" id="2.170.130.10">
    <property type="entry name" value="TonB-dependent receptor, plug domain"/>
    <property type="match status" value="1"/>
</dbReference>
<protein>
    <submittedName>
        <fullName evidence="16">TonB-dependent receptor</fullName>
    </submittedName>
</protein>
<sequence>MRNYLLSLCFGVLLCSGLSPSFGQDIAYLYAQPQKGKPAQTQSLKEALAELEPKYNVSFIYKDKLSKINVNSPAEQEVSSLEKVLNSLLEPKGLVFEKVRKNFYIIRSKSELSAKKLKKIKASLKEETSKQPTENPKRLKRLDNVNLRIQQEQKVITGTVKDENGAALPGVNIMIKGSSQGTISDIDGKYKIQVGNKDVLVFSFIGYASQEVEVGSQKEISVTLLSDVKQLSEVLVVAYNTQSKASFTGSAVAIQNDKLEKAPRASFQESLQGNVAGVQSMSGSGQPGANPNVRIRGIGSITASSTPLYVVDGIPVVNGDISRIANSANTIAGINNNDIESVSILKDAAATSIYGSRGANGVILITTKSGKAGKTKFNANAQYGFSKITMADRNRPLNTAEMTELLIEGRVNAGKSPEDARDFILARVDTSVSTDWFDEITRTGKYQQYNLSASGGNEKTNFYTSLGYYEQEATIIGVDYQKLNAKVNLRHQASKKLNFNMGLAFNQQLLHTVSDEGSFANPVRAMYRLAPWNPVYNEDGSFNTGMNSTYNPVGIVAKNTKESKLYNALGNIGGRYEFADFLSFESKASLDFNFADEFQFDNPEFGAGRNDNGRGYAYTTKYVNWNVTNLLKFSHSIQGVHGINVTLGQEAQRIDKSTSNAYAINFIPNLETLDNASEYKDAASSKTASAIASYFVNAGYNFREKYYINGTFRRDGSSRFGRDVRYANFWSVGLAWNLHKENFLKPLDWINELKLRSSYGINGNQGIGNFASRGLYGTGNNYNGQPGFAYTQRENIGLTWEKNKSFNLGMDVGLWQRITASVEYYHRTTSDLLLDVPVSSTNGVTNYVDNVGEMVNKGWEITLNTENIKSQTPGGFNWNTSFNFTQNKNEITALQGDDPIIENGFIRKVGGDFYQHYRVGYAGVDPQTGDALWYTDGTKTETTNKYSEAERFEQGSALPKFYGGMTNTLSYKGFTLSVQLNYNWGNKVYDIWGIYTHSDGSRTLSSTGNMSRQIYERRWQKPGDITDIPKVVYSNKQSGRSSQSSTRFLYDGSFIRLRDITLSYQIPKNVINSLRLSDARVYVRGNNLFTYVKDDKLDRDPETTIAGQFDQLIPIAKQILFGIDLSF</sequence>
<evidence type="ECO:0000256" key="7">
    <source>
        <dbReference type="ARBA" id="ARBA00023004"/>
    </source>
</evidence>
<comment type="caution">
    <text evidence="16">The sequence shown here is derived from an EMBL/GenBank/DDBJ whole genome shotgun (WGS) entry which is preliminary data.</text>
</comment>
<dbReference type="NCBIfam" id="TIGR04057">
    <property type="entry name" value="SusC_RagA_signa"/>
    <property type="match status" value="1"/>
</dbReference>
<keyword evidence="6 14" id="KW-0732">Signal</keyword>
<keyword evidence="9 13" id="KW-0798">TonB box</keyword>
<dbReference type="InterPro" id="IPR023997">
    <property type="entry name" value="TonB-dep_OMP_SusC/RagA_CS"/>
</dbReference>
<evidence type="ECO:0000313" key="17">
    <source>
        <dbReference type="Proteomes" id="UP001403385"/>
    </source>
</evidence>